<sequence>MKEQDLIQTLKKMQRISPDTGYARTSLAQILRTNQSSNWIFSNALVKMAVGISAMALVVVVSVLQVAGPSDAKMASLDDASLIAELDSKDFQIELKEAHYFNQSAERVAMALDEVVEYPEKN</sequence>
<protein>
    <submittedName>
        <fullName evidence="2">Uncharacterized protein</fullName>
    </submittedName>
</protein>
<dbReference type="EMBL" id="PFBB01000018">
    <property type="protein sequence ID" value="PIR88526.1"/>
    <property type="molecule type" value="Genomic_DNA"/>
</dbReference>
<comment type="caution">
    <text evidence="2">The sequence shown here is derived from an EMBL/GenBank/DDBJ whole genome shotgun (WGS) entry which is preliminary data.</text>
</comment>
<evidence type="ECO:0000256" key="1">
    <source>
        <dbReference type="SAM" id="Phobius"/>
    </source>
</evidence>
<dbReference type="Proteomes" id="UP000229615">
    <property type="component" value="Unassembled WGS sequence"/>
</dbReference>
<keyword evidence="1" id="KW-0472">Membrane</keyword>
<accession>A0A2H0US97</accession>
<feature type="transmembrane region" description="Helical" evidence="1">
    <location>
        <begin position="44"/>
        <end position="64"/>
    </location>
</feature>
<proteinExistence type="predicted"/>
<name>A0A2H0US97_9BACT</name>
<evidence type="ECO:0000313" key="2">
    <source>
        <dbReference type="EMBL" id="PIR88526.1"/>
    </source>
</evidence>
<organism evidence="2 3">
    <name type="scientific">Candidatus Harrisonbacteria bacterium CG10_big_fil_rev_8_21_14_0_10_44_23</name>
    <dbReference type="NCBI Taxonomy" id="1974585"/>
    <lineage>
        <taxon>Bacteria</taxon>
        <taxon>Candidatus Harrisoniibacteriota</taxon>
    </lineage>
</organism>
<dbReference type="AlphaFoldDB" id="A0A2H0US97"/>
<gene>
    <name evidence="2" type="ORF">COU09_01785</name>
</gene>
<keyword evidence="1" id="KW-1133">Transmembrane helix</keyword>
<evidence type="ECO:0000313" key="3">
    <source>
        <dbReference type="Proteomes" id="UP000229615"/>
    </source>
</evidence>
<keyword evidence="1" id="KW-0812">Transmembrane</keyword>
<reference evidence="3" key="1">
    <citation type="submission" date="2017-09" db="EMBL/GenBank/DDBJ databases">
        <title>Depth-based differentiation of microbial function through sediment-hosted aquifers and enrichment of novel symbionts in the deep terrestrial subsurface.</title>
        <authorList>
            <person name="Probst A.J."/>
            <person name="Ladd B."/>
            <person name="Jarett J.K."/>
            <person name="Geller-Mcgrath D.E."/>
            <person name="Sieber C.M.K."/>
            <person name="Emerson J.B."/>
            <person name="Anantharaman K."/>
            <person name="Thomas B.C."/>
            <person name="Malmstrom R."/>
            <person name="Stieglmeier M."/>
            <person name="Klingl A."/>
            <person name="Woyke T."/>
            <person name="Ryan C.M."/>
            <person name="Banfield J.F."/>
        </authorList>
    </citation>
    <scope>NUCLEOTIDE SEQUENCE [LARGE SCALE GENOMIC DNA]</scope>
</reference>